<feature type="transmembrane region" description="Helical" evidence="1">
    <location>
        <begin position="210"/>
        <end position="227"/>
    </location>
</feature>
<evidence type="ECO:0000313" key="3">
    <source>
        <dbReference type="Proteomes" id="UP000069697"/>
    </source>
</evidence>
<gene>
    <name evidence="2" type="ORF">PAHA3_0216</name>
</gene>
<protein>
    <submittedName>
        <fullName evidence="2">Uncharacterized protein</fullName>
    </submittedName>
</protein>
<dbReference type="AlphaFoldDB" id="A0A100VHY4"/>
<dbReference type="CDD" id="cd21416">
    <property type="entry name" value="HDC_protein"/>
    <property type="match status" value="1"/>
</dbReference>
<dbReference type="InterPro" id="IPR049576">
    <property type="entry name" value="HDC-like"/>
</dbReference>
<feature type="transmembrane region" description="Helical" evidence="1">
    <location>
        <begin position="264"/>
        <end position="283"/>
    </location>
</feature>
<comment type="caution">
    <text evidence="2">The sequence shown here is derived from an EMBL/GenBank/DDBJ whole genome shotgun (WGS) entry which is preliminary data.</text>
</comment>
<organism evidence="2 3">
    <name type="scientific">Paenibacillus amylolyticus</name>
    <dbReference type="NCBI Taxonomy" id="1451"/>
    <lineage>
        <taxon>Bacteria</taxon>
        <taxon>Bacillati</taxon>
        <taxon>Bacillota</taxon>
        <taxon>Bacilli</taxon>
        <taxon>Bacillales</taxon>
        <taxon>Paenibacillaceae</taxon>
        <taxon>Paenibacillus</taxon>
    </lineage>
</organism>
<name>A0A100VHY4_PAEAM</name>
<evidence type="ECO:0000256" key="1">
    <source>
        <dbReference type="SAM" id="Phobius"/>
    </source>
</evidence>
<reference evidence="2 3" key="1">
    <citation type="journal article" date="2016" name="Genome Announc.">
        <title>Draft Genome Sequence of Paenibacillus amylolyticus Heshi-A3, Isolated from Fermented Rice Bran in a Japanese Fermented Seafood Dish.</title>
        <authorList>
            <person name="Akuzawa S."/>
            <person name="Nagaoka J."/>
            <person name="Kanekatsu M."/>
            <person name="Kubota E."/>
            <person name="Ohtake R."/>
            <person name="Suzuki T."/>
            <person name="Kanesaki Y."/>
        </authorList>
    </citation>
    <scope>NUCLEOTIDE SEQUENCE [LARGE SCALE GENOMIC DNA]</scope>
    <source>
        <strain evidence="2 3">Heshi-A3</strain>
    </source>
</reference>
<dbReference type="EMBL" id="BCNV01000001">
    <property type="protein sequence ID" value="GAS80152.1"/>
    <property type="molecule type" value="Genomic_DNA"/>
</dbReference>
<keyword evidence="1" id="KW-0812">Transmembrane</keyword>
<proteinExistence type="predicted"/>
<dbReference type="Proteomes" id="UP000069697">
    <property type="component" value="Unassembled WGS sequence"/>
</dbReference>
<dbReference type="RefSeq" id="WP_062833083.1">
    <property type="nucleotide sequence ID" value="NZ_BCNV01000001.1"/>
</dbReference>
<reference evidence="3" key="2">
    <citation type="submission" date="2016-01" db="EMBL/GenBank/DDBJ databases">
        <title>Draft Genome Sequence of Paenibacillus amylolyticus Heshi-A3 that Was Isolated from Fermented Rice Bran with Aging Salted Mackerel, Which Was Named Heshiko as Traditional Fermented Seafood in Japan.</title>
        <authorList>
            <person name="Akuzawa S."/>
            <person name="Nakagawa J."/>
            <person name="Kanekatsu T."/>
            <person name="Kubota E."/>
            <person name="Ohtake R."/>
            <person name="Suzuki T."/>
            <person name="Kanesaki Y."/>
        </authorList>
    </citation>
    <scope>NUCLEOTIDE SEQUENCE [LARGE SCALE GENOMIC DNA]</scope>
    <source>
        <strain evidence="3">Heshi-A3</strain>
    </source>
</reference>
<sequence>MFSQPIYIATVLLVILAIGELVSIWSKARIPSLLVILIGYLLLNWAGLFPKGAVSSSALTAFGALMVAPLIVHMGTLIPLKLIRSQYKAILISLFASLTATGLILLIVSPFYGYPTAVAGSSPVVGGIISYLITTTKLQEMNLGHLITIPAVILGIHSLVGMPIATNMLRRYALKLQKQGAFENKVAGEGHVNIKEANAKTFLPQRFQTAPILLLLLFIMGSLSIYLGNVTGLSYSIWALLLGVLGHLIGLFPSRILDKASTSGIAMIGLIVVVMTSMESITFDAVVSSIIPVLFIIAIGVVGVLIGGFLGSKLFKWDPLKGLPVALTALFGFPGDYIICEEVSRSVGRDENERKAILDEILTPMLVGGFTTVTTASVLIASILIKTL</sequence>
<feature type="transmembrane region" description="Helical" evidence="1">
    <location>
        <begin position="147"/>
        <end position="169"/>
    </location>
</feature>
<evidence type="ECO:0000313" key="2">
    <source>
        <dbReference type="EMBL" id="GAS80152.1"/>
    </source>
</evidence>
<keyword evidence="1" id="KW-1133">Transmembrane helix</keyword>
<feature type="transmembrane region" description="Helical" evidence="1">
    <location>
        <begin position="6"/>
        <end position="25"/>
    </location>
</feature>
<feature type="transmembrane region" description="Helical" evidence="1">
    <location>
        <begin position="90"/>
        <end position="112"/>
    </location>
</feature>
<feature type="transmembrane region" description="Helical" evidence="1">
    <location>
        <begin position="289"/>
        <end position="310"/>
    </location>
</feature>
<keyword evidence="1" id="KW-0472">Membrane</keyword>
<feature type="transmembrane region" description="Helical" evidence="1">
    <location>
        <begin position="56"/>
        <end position="78"/>
    </location>
</feature>
<feature type="transmembrane region" description="Helical" evidence="1">
    <location>
        <begin position="233"/>
        <end position="252"/>
    </location>
</feature>
<feature type="transmembrane region" description="Helical" evidence="1">
    <location>
        <begin position="361"/>
        <end position="385"/>
    </location>
</feature>
<feature type="transmembrane region" description="Helical" evidence="1">
    <location>
        <begin position="32"/>
        <end position="50"/>
    </location>
</feature>
<accession>A0A100VHY4</accession>